<dbReference type="EMBL" id="DF968181">
    <property type="protein sequence ID" value="GAP41561.1"/>
    <property type="molecule type" value="Genomic_DNA"/>
</dbReference>
<feature type="transmembrane region" description="Helical" evidence="1">
    <location>
        <begin position="27"/>
        <end position="45"/>
    </location>
</feature>
<feature type="transmembrane region" description="Helical" evidence="1">
    <location>
        <begin position="134"/>
        <end position="153"/>
    </location>
</feature>
<keyword evidence="1" id="KW-0812">Transmembrane</keyword>
<feature type="transmembrane region" description="Helical" evidence="1">
    <location>
        <begin position="52"/>
        <end position="84"/>
    </location>
</feature>
<evidence type="ECO:0000256" key="1">
    <source>
        <dbReference type="SAM" id="Phobius"/>
    </source>
</evidence>
<evidence type="ECO:0008006" key="4">
    <source>
        <dbReference type="Google" id="ProtNLM"/>
    </source>
</evidence>
<dbReference type="STRING" id="1678840.ATC1_131553"/>
<keyword evidence="1" id="KW-0472">Membrane</keyword>
<reference evidence="2" key="1">
    <citation type="journal article" date="2015" name="Genome Announc.">
        <title>Draft Genome Sequence of Anaerolineae Strain TC1, a Novel Isolate from a Methanogenic Wastewater Treatment System.</title>
        <authorList>
            <person name="Matsuura N."/>
            <person name="Tourlousse D.M."/>
            <person name="Sun L."/>
            <person name="Toyonaga M."/>
            <person name="Kuroda K."/>
            <person name="Ohashi A."/>
            <person name="Cruz R."/>
            <person name="Yamaguchi T."/>
            <person name="Sekiguchi Y."/>
        </authorList>
    </citation>
    <scope>NUCLEOTIDE SEQUENCE [LARGE SCALE GENOMIC DNA]</scope>
    <source>
        <strain evidence="2">TC1</strain>
    </source>
</reference>
<dbReference type="RefSeq" id="WP_062283034.1">
    <property type="nucleotide sequence ID" value="NZ_DF968181.1"/>
</dbReference>
<feature type="transmembrane region" description="Helical" evidence="1">
    <location>
        <begin position="96"/>
        <end position="122"/>
    </location>
</feature>
<sequence length="167" mass="19302">MWELIISFPILILCSIAETTLFSHIQILHGSADLMMLIIIAWALHSSTRYSWFWFLFAALLMTYISALPMYGYFIIYGILWLFILFLKKRVWQMPVILMLFLTIFGTILNTAFSIGSLYFGNVKINFKLMITQITIPSLILNLILAIPVFAIMNDIADTLYLRSNES</sequence>
<name>A0A0S7BY08_9CHLR</name>
<dbReference type="OrthoDB" id="166819at2"/>
<accession>A0A0S7BY08</accession>
<dbReference type="AlphaFoldDB" id="A0A0S7BY08"/>
<gene>
    <name evidence="2" type="ORF">ATC1_131553</name>
</gene>
<dbReference type="Proteomes" id="UP000053370">
    <property type="component" value="Unassembled WGS sequence"/>
</dbReference>
<protein>
    <recommendedName>
        <fullName evidence="4">Rod shape-determining protein MreD</fullName>
    </recommendedName>
</protein>
<evidence type="ECO:0000313" key="2">
    <source>
        <dbReference type="EMBL" id="GAP41561.1"/>
    </source>
</evidence>
<organism evidence="2">
    <name type="scientific">Flexilinea flocculi</name>
    <dbReference type="NCBI Taxonomy" id="1678840"/>
    <lineage>
        <taxon>Bacteria</taxon>
        <taxon>Bacillati</taxon>
        <taxon>Chloroflexota</taxon>
        <taxon>Anaerolineae</taxon>
        <taxon>Anaerolineales</taxon>
        <taxon>Anaerolineaceae</taxon>
        <taxon>Flexilinea</taxon>
    </lineage>
</organism>
<keyword evidence="1" id="KW-1133">Transmembrane helix</keyword>
<proteinExistence type="predicted"/>
<keyword evidence="3" id="KW-1185">Reference proteome</keyword>
<evidence type="ECO:0000313" key="3">
    <source>
        <dbReference type="Proteomes" id="UP000053370"/>
    </source>
</evidence>